<dbReference type="FunFam" id="3.80.10.10:FF:000129">
    <property type="entry name" value="Leucine-rich repeat receptor-like kinase"/>
    <property type="match status" value="1"/>
</dbReference>
<keyword evidence="6" id="KW-0677">Repeat</keyword>
<dbReference type="Proteomes" id="UP001454036">
    <property type="component" value="Unassembled WGS sequence"/>
</dbReference>
<dbReference type="InterPro" id="IPR001611">
    <property type="entry name" value="Leu-rich_rpt"/>
</dbReference>
<keyword evidence="13" id="KW-1185">Reference proteome</keyword>
<sequence length="658" mass="71509">MQLNQSGFFTGLLCFLTFMNSFTFSLNSDGLSLLALKAAITSDPKSVLSSWSDLDSTPCMWGGITCDHNKKVASISLSNKGFSGYIPSELGALSSLTVMNLSYNNFSKPIPVHLFNATSLLSLDLSNNAFYGPLPIQISNLKNLSYLDISKNQLNGSLPEGLSSLEHLVGTLNLSYNVFSGDIPESFGLFPVMVSLDLRNNNLTGKIPQVGSLLNQGPTAFSGNIYLCGFPLETSCSDDPEAAPDPKVLDRPHDHSGSSNVVVEKEKLKNGSMTIFLVSGVLVVIGILVVSMFVFKKKWKLDDEIMGKNILEKEVGVKIGEVFEGGESEEDQNGKFVVVDEGFVFELEDLLRASAYVVGKSRSGIVYKVVVGGGGKRSGGGDIATVAVRRLSEGDATWRFKEFVAEVEAIGKVNHPNVVRLKACYYASDEKLLVSEFIRNGSLYNALHGEHGSSLPPLTWSARLKIIQGTARGLTHIHECSPRKYVHGNIRSSKILLDDDLQPYISGFGLTRLMPGNSKPLNASSKKQNPNLVLVSPKASTTSSNMYMAPEARSIVSKLTQKCDVYSFGVVLLEILTGQMPDGDSDNDGKGLEGIIRKAFREERPLSEIIDPALLHEVQAKKQVVAAFHIALSCTELDPELRPRMKSVCESLDRINSP</sequence>
<dbReference type="FunFam" id="3.80.10.10:FF:000722">
    <property type="entry name" value="Leucine-rich repeat receptor-like protein kinase"/>
    <property type="match status" value="1"/>
</dbReference>
<evidence type="ECO:0000256" key="1">
    <source>
        <dbReference type="ARBA" id="ARBA00004167"/>
    </source>
</evidence>
<proteinExistence type="predicted"/>
<feature type="compositionally biased region" description="Basic and acidic residues" evidence="9">
    <location>
        <begin position="247"/>
        <end position="256"/>
    </location>
</feature>
<evidence type="ECO:0000256" key="7">
    <source>
        <dbReference type="ARBA" id="ARBA00022989"/>
    </source>
</evidence>
<evidence type="ECO:0000256" key="3">
    <source>
        <dbReference type="ARBA" id="ARBA00022614"/>
    </source>
</evidence>
<comment type="subcellular location">
    <subcellularLocation>
        <location evidence="1">Membrane</location>
        <topology evidence="1">Single-pass membrane protein</topology>
    </subcellularLocation>
</comment>
<dbReference type="InterPro" id="IPR011009">
    <property type="entry name" value="Kinase-like_dom_sf"/>
</dbReference>
<name>A0AAV3S3A7_LITER</name>
<dbReference type="Pfam" id="PF00560">
    <property type="entry name" value="LRR_1"/>
    <property type="match status" value="5"/>
</dbReference>
<dbReference type="Gene3D" id="3.80.10.10">
    <property type="entry name" value="Ribonuclease Inhibitor"/>
    <property type="match status" value="2"/>
</dbReference>
<dbReference type="InterPro" id="IPR032675">
    <property type="entry name" value="LRR_dom_sf"/>
</dbReference>
<dbReference type="Pfam" id="PF07714">
    <property type="entry name" value="PK_Tyr_Ser-Thr"/>
    <property type="match status" value="1"/>
</dbReference>
<dbReference type="InterPro" id="IPR046959">
    <property type="entry name" value="PRK1-6/SRF4-like"/>
</dbReference>
<dbReference type="Gene3D" id="1.10.510.10">
    <property type="entry name" value="Transferase(Phosphotransferase) domain 1"/>
    <property type="match status" value="1"/>
</dbReference>
<dbReference type="PANTHER" id="PTHR48007:SF8">
    <property type="entry name" value="RECEPTOR PROTEIN KINASE-LIKE PROTEIN ZAR1"/>
    <property type="match status" value="1"/>
</dbReference>
<dbReference type="Pfam" id="PF08263">
    <property type="entry name" value="LRRNT_2"/>
    <property type="match status" value="1"/>
</dbReference>
<dbReference type="InterPro" id="IPR013210">
    <property type="entry name" value="LRR_N_plant-typ"/>
</dbReference>
<dbReference type="InterPro" id="IPR000719">
    <property type="entry name" value="Prot_kinase_dom"/>
</dbReference>
<protein>
    <recommendedName>
        <fullName evidence="11">Protein kinase domain-containing protein</fullName>
    </recommendedName>
</protein>
<dbReference type="SUPFAM" id="SSF56112">
    <property type="entry name" value="Protein kinase-like (PK-like)"/>
    <property type="match status" value="1"/>
</dbReference>
<dbReference type="PANTHER" id="PTHR48007">
    <property type="entry name" value="LEUCINE-RICH REPEAT RECEPTOR-LIKE PROTEIN KINASE PXC1"/>
    <property type="match status" value="1"/>
</dbReference>
<feature type="domain" description="Protein kinase" evidence="11">
    <location>
        <begin position="352"/>
        <end position="658"/>
    </location>
</feature>
<keyword evidence="4 10" id="KW-0812">Transmembrane</keyword>
<organism evidence="12 13">
    <name type="scientific">Lithospermum erythrorhizon</name>
    <name type="common">Purple gromwell</name>
    <name type="synonym">Lithospermum officinale var. erythrorhizon</name>
    <dbReference type="NCBI Taxonomy" id="34254"/>
    <lineage>
        <taxon>Eukaryota</taxon>
        <taxon>Viridiplantae</taxon>
        <taxon>Streptophyta</taxon>
        <taxon>Embryophyta</taxon>
        <taxon>Tracheophyta</taxon>
        <taxon>Spermatophyta</taxon>
        <taxon>Magnoliopsida</taxon>
        <taxon>eudicotyledons</taxon>
        <taxon>Gunneridae</taxon>
        <taxon>Pentapetalae</taxon>
        <taxon>asterids</taxon>
        <taxon>lamiids</taxon>
        <taxon>Boraginales</taxon>
        <taxon>Boraginaceae</taxon>
        <taxon>Boraginoideae</taxon>
        <taxon>Lithospermeae</taxon>
        <taxon>Lithospermum</taxon>
    </lineage>
</organism>
<comment type="caution">
    <text evidence="12">The sequence shown here is derived from an EMBL/GenBank/DDBJ whole genome shotgun (WGS) entry which is preliminary data.</text>
</comment>
<evidence type="ECO:0000256" key="5">
    <source>
        <dbReference type="ARBA" id="ARBA00022729"/>
    </source>
</evidence>
<dbReference type="AlphaFoldDB" id="A0AAV3S3A7"/>
<evidence type="ECO:0000256" key="10">
    <source>
        <dbReference type="SAM" id="Phobius"/>
    </source>
</evidence>
<gene>
    <name evidence="12" type="ORF">LIER_34833</name>
</gene>
<feature type="transmembrane region" description="Helical" evidence="10">
    <location>
        <begin position="273"/>
        <end position="295"/>
    </location>
</feature>
<dbReference type="SUPFAM" id="SSF52058">
    <property type="entry name" value="L domain-like"/>
    <property type="match status" value="1"/>
</dbReference>
<evidence type="ECO:0000256" key="2">
    <source>
        <dbReference type="ARBA" id="ARBA00022553"/>
    </source>
</evidence>
<keyword evidence="7 10" id="KW-1133">Transmembrane helix</keyword>
<evidence type="ECO:0000259" key="11">
    <source>
        <dbReference type="PROSITE" id="PS50011"/>
    </source>
</evidence>
<dbReference type="InterPro" id="IPR001245">
    <property type="entry name" value="Ser-Thr/Tyr_kinase_cat_dom"/>
</dbReference>
<keyword evidence="8 10" id="KW-0472">Membrane</keyword>
<evidence type="ECO:0000256" key="6">
    <source>
        <dbReference type="ARBA" id="ARBA00022737"/>
    </source>
</evidence>
<evidence type="ECO:0000256" key="4">
    <source>
        <dbReference type="ARBA" id="ARBA00022692"/>
    </source>
</evidence>
<evidence type="ECO:0000313" key="12">
    <source>
        <dbReference type="EMBL" id="GAA0187545.1"/>
    </source>
</evidence>
<keyword evidence="2" id="KW-0597">Phosphoprotein</keyword>
<keyword evidence="3" id="KW-0433">Leucine-rich repeat</keyword>
<reference evidence="12 13" key="1">
    <citation type="submission" date="2024-01" db="EMBL/GenBank/DDBJ databases">
        <title>The complete chloroplast genome sequence of Lithospermum erythrorhizon: insights into the phylogenetic relationship among Boraginaceae species and the maternal lineages of purple gromwells.</title>
        <authorList>
            <person name="Okada T."/>
            <person name="Watanabe K."/>
        </authorList>
    </citation>
    <scope>NUCLEOTIDE SEQUENCE [LARGE SCALE GENOMIC DNA]</scope>
</reference>
<evidence type="ECO:0000256" key="9">
    <source>
        <dbReference type="SAM" id="MobiDB-lite"/>
    </source>
</evidence>
<dbReference type="EMBL" id="BAABME010014834">
    <property type="protein sequence ID" value="GAA0187545.1"/>
    <property type="molecule type" value="Genomic_DNA"/>
</dbReference>
<dbReference type="GO" id="GO:0005524">
    <property type="term" value="F:ATP binding"/>
    <property type="evidence" value="ECO:0007669"/>
    <property type="project" value="InterPro"/>
</dbReference>
<dbReference type="GO" id="GO:0016020">
    <property type="term" value="C:membrane"/>
    <property type="evidence" value="ECO:0007669"/>
    <property type="project" value="UniProtKB-SubCell"/>
</dbReference>
<evidence type="ECO:0000256" key="8">
    <source>
        <dbReference type="ARBA" id="ARBA00023136"/>
    </source>
</evidence>
<feature type="region of interest" description="Disordered" evidence="9">
    <location>
        <begin position="238"/>
        <end position="260"/>
    </location>
</feature>
<dbReference type="Gene3D" id="3.30.200.20">
    <property type="entry name" value="Phosphorylase Kinase, domain 1"/>
    <property type="match status" value="1"/>
</dbReference>
<dbReference type="PROSITE" id="PS50011">
    <property type="entry name" value="PROTEIN_KINASE_DOM"/>
    <property type="match status" value="1"/>
</dbReference>
<keyword evidence="5" id="KW-0732">Signal</keyword>
<dbReference type="GO" id="GO:0004672">
    <property type="term" value="F:protein kinase activity"/>
    <property type="evidence" value="ECO:0007669"/>
    <property type="project" value="InterPro"/>
</dbReference>
<evidence type="ECO:0000313" key="13">
    <source>
        <dbReference type="Proteomes" id="UP001454036"/>
    </source>
</evidence>
<accession>A0AAV3S3A7</accession>